<sequence>MSSNHTTLSEVADINPRADWKSVNQHSIVSFVPMAAVSDIDYRITAEQERPLEEVKKGFTYFQRGDVILAKITPCFENGKVALADIQHEYGFGSTEFHVIRAKEGVTHPRFLYYLLRQPSIILEGTKNMTGSGGQRRVPKVFLENLPLTLPPLDIQQRIADTLDTADALRRKDQELLRKYDDLAQSIFYEMFGDPVTNTQKWSVLKISDMIDFMTSGSRGWSAYYSEQGDLFIRINNVVKGKLVLDDVVYVNAPDNAEARRTRVQPGDVLVSITADLGRVAVIPEGIGEAFINQHLALLRFKQEFVPEYIAFYLSSSAGQAQIQRNNKGGVKAGLNFADILGIDILVPPKHLQQKFTDAIRGVDELAMLTKANIQTSMSLFESLLSASFTTN</sequence>
<dbReference type="Pfam" id="PF01420">
    <property type="entry name" value="Methylase_S"/>
    <property type="match status" value="2"/>
</dbReference>
<evidence type="ECO:0000256" key="1">
    <source>
        <dbReference type="ARBA" id="ARBA00010923"/>
    </source>
</evidence>
<keyword evidence="2" id="KW-0680">Restriction system</keyword>
<evidence type="ECO:0000256" key="3">
    <source>
        <dbReference type="ARBA" id="ARBA00023125"/>
    </source>
</evidence>
<dbReference type="InterPro" id="IPR044946">
    <property type="entry name" value="Restrct_endonuc_typeI_TRD_sf"/>
</dbReference>
<feature type="domain" description="Type I restriction modification DNA specificity" evidence="4">
    <location>
        <begin position="201"/>
        <end position="372"/>
    </location>
</feature>
<dbReference type="InterPro" id="IPR000055">
    <property type="entry name" value="Restrct_endonuc_typeI_TRD"/>
</dbReference>
<keyword evidence="6" id="KW-1185">Reference proteome</keyword>
<dbReference type="EC" id="3.1.21.-" evidence="5"/>
<dbReference type="InterPro" id="IPR052021">
    <property type="entry name" value="Type-I_RS_S_subunit"/>
</dbReference>
<gene>
    <name evidence="5" type="ORF">Q5H92_07945</name>
</gene>
<dbReference type="CDD" id="cd17260">
    <property type="entry name" value="RMtype1_S_EcoEI-TRD1-CR1_like"/>
    <property type="match status" value="1"/>
</dbReference>
<dbReference type="PANTHER" id="PTHR30408:SF12">
    <property type="entry name" value="TYPE I RESTRICTION ENZYME MJAVIII SPECIFICITY SUBUNIT"/>
    <property type="match status" value="1"/>
</dbReference>
<protein>
    <submittedName>
        <fullName evidence="5">Restriction endonuclease subunit S</fullName>
        <ecNumber evidence="5">3.1.21.-</ecNumber>
    </submittedName>
</protein>
<keyword evidence="3" id="KW-0238">DNA-binding</keyword>
<accession>A0ABT9A8W8</accession>
<keyword evidence="5" id="KW-0378">Hydrolase</keyword>
<dbReference type="Gene3D" id="3.90.220.20">
    <property type="entry name" value="DNA methylase specificity domains"/>
    <property type="match status" value="2"/>
</dbReference>
<comment type="caution">
    <text evidence="5">The sequence shown here is derived from an EMBL/GenBank/DDBJ whole genome shotgun (WGS) entry which is preliminary data.</text>
</comment>
<evidence type="ECO:0000313" key="5">
    <source>
        <dbReference type="EMBL" id="MDO7846283.1"/>
    </source>
</evidence>
<name>A0ABT9A8W8_9BACT</name>
<evidence type="ECO:0000256" key="2">
    <source>
        <dbReference type="ARBA" id="ARBA00022747"/>
    </source>
</evidence>
<dbReference type="EMBL" id="JAUQSX010000003">
    <property type="protein sequence ID" value="MDO7846283.1"/>
    <property type="molecule type" value="Genomic_DNA"/>
</dbReference>
<proteinExistence type="inferred from homology"/>
<feature type="domain" description="Type I restriction modification DNA specificity" evidence="4">
    <location>
        <begin position="8"/>
        <end position="168"/>
    </location>
</feature>
<dbReference type="GO" id="GO:0016787">
    <property type="term" value="F:hydrolase activity"/>
    <property type="evidence" value="ECO:0007669"/>
    <property type="project" value="UniProtKB-KW"/>
</dbReference>
<comment type="similarity">
    <text evidence="1">Belongs to the type-I restriction system S methylase family.</text>
</comment>
<dbReference type="SUPFAM" id="SSF116734">
    <property type="entry name" value="DNA methylase specificity domain"/>
    <property type="match status" value="2"/>
</dbReference>
<evidence type="ECO:0000313" key="6">
    <source>
        <dbReference type="Proteomes" id="UP001167796"/>
    </source>
</evidence>
<keyword evidence="5" id="KW-0540">Nuclease</keyword>
<dbReference type="Proteomes" id="UP001167796">
    <property type="component" value="Unassembled WGS sequence"/>
</dbReference>
<reference evidence="5" key="1">
    <citation type="submission" date="2023-07" db="EMBL/GenBank/DDBJ databases">
        <authorList>
            <person name="Kim M.K."/>
        </authorList>
    </citation>
    <scope>NUCLEOTIDE SEQUENCE</scope>
    <source>
        <strain evidence="5">M29</strain>
    </source>
</reference>
<dbReference type="PANTHER" id="PTHR30408">
    <property type="entry name" value="TYPE-1 RESTRICTION ENZYME ECOKI SPECIFICITY PROTEIN"/>
    <property type="match status" value="1"/>
</dbReference>
<organism evidence="5 6">
    <name type="scientific">Hymenobacter mellowenesis</name>
    <dbReference type="NCBI Taxonomy" id="3063995"/>
    <lineage>
        <taxon>Bacteria</taxon>
        <taxon>Pseudomonadati</taxon>
        <taxon>Bacteroidota</taxon>
        <taxon>Cytophagia</taxon>
        <taxon>Cytophagales</taxon>
        <taxon>Hymenobacteraceae</taxon>
        <taxon>Hymenobacter</taxon>
    </lineage>
</organism>
<keyword evidence="5" id="KW-0255">Endonuclease</keyword>
<evidence type="ECO:0000259" key="4">
    <source>
        <dbReference type="Pfam" id="PF01420"/>
    </source>
</evidence>
<dbReference type="GO" id="GO:0004519">
    <property type="term" value="F:endonuclease activity"/>
    <property type="evidence" value="ECO:0007669"/>
    <property type="project" value="UniProtKB-KW"/>
</dbReference>
<dbReference type="RefSeq" id="WP_305010972.1">
    <property type="nucleotide sequence ID" value="NZ_JAUQSX010000003.1"/>
</dbReference>